<gene>
    <name evidence="3" type="ORF">ACFQ0I_09300</name>
</gene>
<keyword evidence="4" id="KW-1185">Reference proteome</keyword>
<protein>
    <submittedName>
        <fullName evidence="3">SusE domain-containing protein</fullName>
    </submittedName>
</protein>
<dbReference type="Gene3D" id="2.60.40.3620">
    <property type="match status" value="3"/>
</dbReference>
<evidence type="ECO:0000313" key="4">
    <source>
        <dbReference type="Proteomes" id="UP001597011"/>
    </source>
</evidence>
<dbReference type="Pfam" id="PF14292">
    <property type="entry name" value="SusE"/>
    <property type="match status" value="1"/>
</dbReference>
<proteinExistence type="predicted"/>
<organism evidence="3 4">
    <name type="scientific">Mariniflexile aquimaris</name>
    <dbReference type="NCBI Taxonomy" id="881009"/>
    <lineage>
        <taxon>Bacteria</taxon>
        <taxon>Pseudomonadati</taxon>
        <taxon>Bacteroidota</taxon>
        <taxon>Flavobacteriia</taxon>
        <taxon>Flavobacteriales</taxon>
        <taxon>Flavobacteriaceae</taxon>
        <taxon>Mariniflexile</taxon>
    </lineage>
</organism>
<name>A0ABW3BU04_9FLAO</name>
<evidence type="ECO:0000313" key="3">
    <source>
        <dbReference type="EMBL" id="MFD0835959.1"/>
    </source>
</evidence>
<accession>A0ABW3BU04</accession>
<feature type="chain" id="PRO_5046911861" evidence="1">
    <location>
        <begin position="27"/>
        <end position="500"/>
    </location>
</feature>
<dbReference type="InterPro" id="IPR025970">
    <property type="entry name" value="SusE"/>
</dbReference>
<feature type="domain" description="SusE outer membrane protein" evidence="2">
    <location>
        <begin position="32"/>
        <end position="134"/>
    </location>
</feature>
<keyword evidence="1" id="KW-0732">Signal</keyword>
<evidence type="ECO:0000256" key="1">
    <source>
        <dbReference type="SAM" id="SignalP"/>
    </source>
</evidence>
<feature type="signal peptide" evidence="1">
    <location>
        <begin position="1"/>
        <end position="26"/>
    </location>
</feature>
<dbReference type="RefSeq" id="WP_379941547.1">
    <property type="nucleotide sequence ID" value="NZ_JBHTIB010000012.1"/>
</dbReference>
<dbReference type="PROSITE" id="PS51257">
    <property type="entry name" value="PROKAR_LIPOPROTEIN"/>
    <property type="match status" value="1"/>
</dbReference>
<reference evidence="4" key="1">
    <citation type="journal article" date="2019" name="Int. J. Syst. Evol. Microbiol.">
        <title>The Global Catalogue of Microorganisms (GCM) 10K type strain sequencing project: providing services to taxonomists for standard genome sequencing and annotation.</title>
        <authorList>
            <consortium name="The Broad Institute Genomics Platform"/>
            <consortium name="The Broad Institute Genome Sequencing Center for Infectious Disease"/>
            <person name="Wu L."/>
            <person name="Ma J."/>
        </authorList>
    </citation>
    <scope>NUCLEOTIDE SEQUENCE [LARGE SCALE GENOMIC DNA]</scope>
    <source>
        <strain evidence="4">CCUG 60529</strain>
    </source>
</reference>
<comment type="caution">
    <text evidence="3">The sequence shown here is derived from an EMBL/GenBank/DDBJ whole genome shotgun (WGS) entry which is preliminary data.</text>
</comment>
<sequence length="500" mass="55297">MNTNKIYKAYSVIIMIAMAFSFTSCDDELVDNSFENGNTLEISTPNTEVVLEEQFFNNNVTFNWTKGSNQNTGSAIKYTLEVDLSGNDFSNPLVTLEENVQNKFSHVINYGDLNNYLLDNGLQTNQTYELTARVIAKFANKAVETQTATTNFSVTTFKPVSNQLFIVGDATPNGWDISNATQMMSSTSQRGVFIYTGDLSLGNFKFPVNQDGCWCQDFYTKDPNDASKIVYNEGGSGDDLQWTIETELNPNEDYRVTVDLLNLSIKIEIVESTINTPPFSNLYIVGDASESGWNVDSPAAFSQDGNNPFLFSYEGLLSTGNFKILAGALGDFCGEWYRPNADNMDLTNGSVEQNSGCDVDNKWLVTDSNKGRYKITVDTQNNLITFNKVMLYIIGDGGPNGWNINNPAPMSYINGEYVFVGPLGASNPTGEFKISKFVGDWCGGDWINAATASQSINNTNFINTTNCDGPDNKWKLKDGEAGNYEIRINLETEVITITKQ</sequence>
<evidence type="ECO:0000259" key="2">
    <source>
        <dbReference type="Pfam" id="PF14292"/>
    </source>
</evidence>
<dbReference type="Proteomes" id="UP001597011">
    <property type="component" value="Unassembled WGS sequence"/>
</dbReference>
<dbReference type="EMBL" id="JBHTIB010000012">
    <property type="protein sequence ID" value="MFD0835959.1"/>
    <property type="molecule type" value="Genomic_DNA"/>
</dbReference>